<dbReference type="Pfam" id="PF00877">
    <property type="entry name" value="NLPC_P60"/>
    <property type="match status" value="1"/>
</dbReference>
<gene>
    <name evidence="7" type="ORF">ACFO6V_21000</name>
</gene>
<dbReference type="SUPFAM" id="SSF54001">
    <property type="entry name" value="Cysteine proteinases"/>
    <property type="match status" value="1"/>
</dbReference>
<dbReference type="InterPro" id="IPR051794">
    <property type="entry name" value="PG_Endopeptidase_C40"/>
</dbReference>
<feature type="chain" id="PRO_5045456445" evidence="5">
    <location>
        <begin position="20"/>
        <end position="531"/>
    </location>
</feature>
<keyword evidence="3" id="KW-0378">Hydrolase</keyword>
<evidence type="ECO:0000256" key="3">
    <source>
        <dbReference type="ARBA" id="ARBA00022801"/>
    </source>
</evidence>
<dbReference type="Pfam" id="PF03995">
    <property type="entry name" value="Inhibitor_I36"/>
    <property type="match status" value="3"/>
</dbReference>
<evidence type="ECO:0000259" key="6">
    <source>
        <dbReference type="PROSITE" id="PS51935"/>
    </source>
</evidence>
<dbReference type="RefSeq" id="WP_377138891.1">
    <property type="nucleotide sequence ID" value="NZ_JBHSFI010000006.1"/>
</dbReference>
<dbReference type="PANTHER" id="PTHR47359">
    <property type="entry name" value="PEPTIDOGLYCAN DL-ENDOPEPTIDASE CWLO"/>
    <property type="match status" value="1"/>
</dbReference>
<evidence type="ECO:0000256" key="4">
    <source>
        <dbReference type="ARBA" id="ARBA00022807"/>
    </source>
</evidence>
<dbReference type="PANTHER" id="PTHR47359:SF3">
    <property type="entry name" value="NLP_P60 DOMAIN-CONTAINING PROTEIN-RELATED"/>
    <property type="match status" value="1"/>
</dbReference>
<sequence>MRRAPALLAVIALMASMLAAVVGVAAPASAAARDGSCDSGEFCYYYNSDNAGSVSDFAGSISDLGATQPSCYDFKSSGGGQGECVKNNAASVWNRSGETVRVYFNTAFGGIYQNIGAGYKGQLSADLYNNNASHQFVGTAGTDTGARSGTCETGEFCYYYNSGNTGSISDFTESAGSYGDAQPVCYDYKGAGAGQGECIKNNAASVWNRSSKTVRVYFNSNYGGSYQDVAAGFKGQLNSTLYNNNASHQFVGATAPGGGSRSGTCETGELCYYYNSGNTGSISDFTDSEGDYGATQPSCFDYKGAGAGQGECIKNNAASVWNRSSKTVCIYFNSYYGGSSQKVAAGFKGQLNSTLYNNNASHKFITTADCPVSSGPVDPGEPGGDTSGDYAQKVERVIQAALAQTGQGYTYSWGGGNKYGPTYGVCCSPGGYDDRNRFGFDCSGLTQYAFWQGAGVDIGTYTGAHLSKGTKVSMSNLQRGDLIMWGGWSSTYHVAIYLGNGKMVEASSPRTSTSVHVTNVYGGDFGIRVNM</sequence>
<evidence type="ECO:0000256" key="2">
    <source>
        <dbReference type="ARBA" id="ARBA00022670"/>
    </source>
</evidence>
<accession>A0ABV9HMB9</accession>
<dbReference type="InterPro" id="IPR000064">
    <property type="entry name" value="NLP_P60_dom"/>
</dbReference>
<protein>
    <submittedName>
        <fullName evidence="7">Peptidase inhibitor family I36 protein</fullName>
    </submittedName>
</protein>
<organism evidence="7 8">
    <name type="scientific">Promicromonospora alba</name>
    <dbReference type="NCBI Taxonomy" id="1616110"/>
    <lineage>
        <taxon>Bacteria</taxon>
        <taxon>Bacillati</taxon>
        <taxon>Actinomycetota</taxon>
        <taxon>Actinomycetes</taxon>
        <taxon>Micrococcales</taxon>
        <taxon>Promicromonosporaceae</taxon>
        <taxon>Promicromonospora</taxon>
    </lineage>
</organism>
<dbReference type="InterPro" id="IPR038765">
    <property type="entry name" value="Papain-like_cys_pep_sf"/>
</dbReference>
<keyword evidence="8" id="KW-1185">Reference proteome</keyword>
<evidence type="ECO:0000256" key="5">
    <source>
        <dbReference type="SAM" id="SignalP"/>
    </source>
</evidence>
<comment type="similarity">
    <text evidence="1">Belongs to the peptidase C40 family.</text>
</comment>
<name>A0ABV9HMB9_9MICO</name>
<proteinExistence type="inferred from homology"/>
<evidence type="ECO:0000313" key="7">
    <source>
        <dbReference type="EMBL" id="MFC4630738.1"/>
    </source>
</evidence>
<feature type="signal peptide" evidence="5">
    <location>
        <begin position="1"/>
        <end position="19"/>
    </location>
</feature>
<dbReference type="EMBL" id="JBHSFI010000006">
    <property type="protein sequence ID" value="MFC4630738.1"/>
    <property type="molecule type" value="Genomic_DNA"/>
</dbReference>
<dbReference type="Proteomes" id="UP001596011">
    <property type="component" value="Unassembled WGS sequence"/>
</dbReference>
<feature type="domain" description="NlpC/P60" evidence="6">
    <location>
        <begin position="391"/>
        <end position="531"/>
    </location>
</feature>
<evidence type="ECO:0000313" key="8">
    <source>
        <dbReference type="Proteomes" id="UP001596011"/>
    </source>
</evidence>
<dbReference type="PROSITE" id="PS51935">
    <property type="entry name" value="NLPC_P60"/>
    <property type="match status" value="1"/>
</dbReference>
<keyword evidence="4" id="KW-0788">Thiol protease</keyword>
<evidence type="ECO:0000256" key="1">
    <source>
        <dbReference type="ARBA" id="ARBA00007074"/>
    </source>
</evidence>
<reference evidence="8" key="1">
    <citation type="journal article" date="2019" name="Int. J. Syst. Evol. Microbiol.">
        <title>The Global Catalogue of Microorganisms (GCM) 10K type strain sequencing project: providing services to taxonomists for standard genome sequencing and annotation.</title>
        <authorList>
            <consortium name="The Broad Institute Genomics Platform"/>
            <consortium name="The Broad Institute Genome Sequencing Center for Infectious Disease"/>
            <person name="Wu L."/>
            <person name="Ma J."/>
        </authorList>
    </citation>
    <scope>NUCLEOTIDE SEQUENCE [LARGE SCALE GENOMIC DNA]</scope>
    <source>
        <strain evidence="8">CCUG 42722</strain>
    </source>
</reference>
<keyword evidence="2" id="KW-0645">Protease</keyword>
<dbReference type="Gene3D" id="3.90.1720.10">
    <property type="entry name" value="endopeptidase domain like (from Nostoc punctiforme)"/>
    <property type="match status" value="1"/>
</dbReference>
<keyword evidence="5" id="KW-0732">Signal</keyword>
<comment type="caution">
    <text evidence="7">The sequence shown here is derived from an EMBL/GenBank/DDBJ whole genome shotgun (WGS) entry which is preliminary data.</text>
</comment>